<feature type="transmembrane region" description="Helical" evidence="7">
    <location>
        <begin position="363"/>
        <end position="384"/>
    </location>
</feature>
<dbReference type="EMBL" id="JBHTBH010000003">
    <property type="protein sequence ID" value="MFC7327658.1"/>
    <property type="molecule type" value="Genomic_DNA"/>
</dbReference>
<feature type="transmembrane region" description="Helical" evidence="7">
    <location>
        <begin position="292"/>
        <end position="314"/>
    </location>
</feature>
<dbReference type="InterPro" id="IPR001248">
    <property type="entry name" value="Pur-cyt_permease"/>
</dbReference>
<feature type="transmembrane region" description="Helical" evidence="7">
    <location>
        <begin position="130"/>
        <end position="151"/>
    </location>
</feature>
<dbReference type="PANTHER" id="PTHR30569:SF0">
    <property type="entry name" value="CYTOSINE PERMEASE"/>
    <property type="match status" value="1"/>
</dbReference>
<comment type="subcellular location">
    <subcellularLocation>
        <location evidence="1">Membrane</location>
        <topology evidence="1">Multi-pass membrane protein</topology>
    </subcellularLocation>
</comment>
<name>A0ABW2KEB2_9ACTN</name>
<evidence type="ECO:0000256" key="4">
    <source>
        <dbReference type="ARBA" id="ARBA00022989"/>
    </source>
</evidence>
<organism evidence="8 9">
    <name type="scientific">Marinactinospora rubrisoli</name>
    <dbReference type="NCBI Taxonomy" id="2715399"/>
    <lineage>
        <taxon>Bacteria</taxon>
        <taxon>Bacillati</taxon>
        <taxon>Actinomycetota</taxon>
        <taxon>Actinomycetes</taxon>
        <taxon>Streptosporangiales</taxon>
        <taxon>Nocardiopsidaceae</taxon>
        <taxon>Marinactinospora</taxon>
    </lineage>
</organism>
<evidence type="ECO:0000256" key="5">
    <source>
        <dbReference type="ARBA" id="ARBA00023136"/>
    </source>
</evidence>
<dbReference type="PANTHER" id="PTHR30569">
    <property type="entry name" value="CYTOSINE TRANSPORTER CODB"/>
    <property type="match status" value="1"/>
</dbReference>
<keyword evidence="4 7" id="KW-1133">Transmembrane helix</keyword>
<evidence type="ECO:0000256" key="3">
    <source>
        <dbReference type="ARBA" id="ARBA00022692"/>
    </source>
</evidence>
<dbReference type="Pfam" id="PF02133">
    <property type="entry name" value="Transp_cyt_pur"/>
    <property type="match status" value="1"/>
</dbReference>
<keyword evidence="5 7" id="KW-0472">Membrane</keyword>
<comment type="similarity">
    <text evidence="2">Belongs to the purine-cytosine permease (2.A.39) family.</text>
</comment>
<feature type="transmembrane region" description="Helical" evidence="7">
    <location>
        <begin position="163"/>
        <end position="182"/>
    </location>
</feature>
<feature type="compositionally biased region" description="Low complexity" evidence="6">
    <location>
        <begin position="17"/>
        <end position="40"/>
    </location>
</feature>
<dbReference type="InterPro" id="IPR030191">
    <property type="entry name" value="CodB"/>
</dbReference>
<feature type="transmembrane region" description="Helical" evidence="7">
    <location>
        <begin position="396"/>
        <end position="416"/>
    </location>
</feature>
<accession>A0ABW2KEB2</accession>
<dbReference type="Proteomes" id="UP001596540">
    <property type="component" value="Unassembled WGS sequence"/>
</dbReference>
<evidence type="ECO:0000256" key="1">
    <source>
        <dbReference type="ARBA" id="ARBA00004141"/>
    </source>
</evidence>
<feature type="transmembrane region" description="Helical" evidence="7">
    <location>
        <begin position="54"/>
        <end position="74"/>
    </location>
</feature>
<dbReference type="RefSeq" id="WP_379870072.1">
    <property type="nucleotide sequence ID" value="NZ_JBHTBH010000003.1"/>
</dbReference>
<keyword evidence="9" id="KW-1185">Reference proteome</keyword>
<evidence type="ECO:0000313" key="8">
    <source>
        <dbReference type="EMBL" id="MFC7327658.1"/>
    </source>
</evidence>
<comment type="caution">
    <text evidence="8">The sequence shown here is derived from an EMBL/GenBank/DDBJ whole genome shotgun (WGS) entry which is preliminary data.</text>
</comment>
<dbReference type="Gene3D" id="1.10.4160.10">
    <property type="entry name" value="Hydantoin permease"/>
    <property type="match status" value="1"/>
</dbReference>
<feature type="region of interest" description="Disordered" evidence="6">
    <location>
        <begin position="1"/>
        <end position="45"/>
    </location>
</feature>
<feature type="transmembrane region" description="Helical" evidence="7">
    <location>
        <begin position="422"/>
        <end position="440"/>
    </location>
</feature>
<feature type="transmembrane region" description="Helical" evidence="7">
    <location>
        <begin position="260"/>
        <end position="286"/>
    </location>
</feature>
<evidence type="ECO:0000313" key="9">
    <source>
        <dbReference type="Proteomes" id="UP001596540"/>
    </source>
</evidence>
<evidence type="ECO:0000256" key="2">
    <source>
        <dbReference type="ARBA" id="ARBA00008974"/>
    </source>
</evidence>
<dbReference type="CDD" id="cd11484">
    <property type="entry name" value="SLC-NCS1sbd_CobB-like"/>
    <property type="match status" value="1"/>
</dbReference>
<proteinExistence type="inferred from homology"/>
<feature type="transmembrane region" description="Helical" evidence="7">
    <location>
        <begin position="86"/>
        <end position="109"/>
    </location>
</feature>
<sequence>MSVPADGGESVEEHATSRGPATAPAAPAAERRPAPASDPDYPVDPVPPHARRSLFSLAVVLTGFTLFTPTMLAGAQVGAAFRLGPLVGVLVLGSLILGLYVAAIGWVGARSNLTTVMMARYTLGTGGAKFASLLLGGTQVGWYGVSIATVGQLVAQVAGWGDLGAALVMVLSGAVMGVTAYIGYQGMYWLSVVSVPLLLVLAGWVSWRALAETGGLAGLAAIEPTTTLSMTAAVTVIVGTFASGGTQAPNWTRFARSPAAGFWSCLIAFFAGQLLMLACGAVGALAFGEGDFVLVLFQLGLVAWGVVFLIANIWTTNDNTAYAVGVAGAEIFNTRSRKPWVLACVVIGTALAVTGIYDHLIGYLTWLGILIPPLGGVIIGDFLLRRRGVLPDKATLPAVRWDVVAVYAAASLAAWWCSEAGWFIPPVVGTLVAVLGTLALHRRAGVRPSA</sequence>
<feature type="transmembrane region" description="Helical" evidence="7">
    <location>
        <begin position="340"/>
        <end position="357"/>
    </location>
</feature>
<evidence type="ECO:0000256" key="6">
    <source>
        <dbReference type="SAM" id="MobiDB-lite"/>
    </source>
</evidence>
<protein>
    <submittedName>
        <fullName evidence="8">Cytosine permease</fullName>
    </submittedName>
</protein>
<dbReference type="NCBIfam" id="NF008241">
    <property type="entry name" value="PRK11017.1"/>
    <property type="match status" value="1"/>
</dbReference>
<evidence type="ECO:0000256" key="7">
    <source>
        <dbReference type="SAM" id="Phobius"/>
    </source>
</evidence>
<feature type="transmembrane region" description="Helical" evidence="7">
    <location>
        <begin position="189"/>
        <end position="207"/>
    </location>
</feature>
<feature type="transmembrane region" description="Helical" evidence="7">
    <location>
        <begin position="227"/>
        <end position="248"/>
    </location>
</feature>
<gene>
    <name evidence="8" type="primary">codB</name>
    <name evidence="8" type="ORF">ACFQRF_07865</name>
</gene>
<keyword evidence="3 7" id="KW-0812">Transmembrane</keyword>
<reference evidence="9" key="1">
    <citation type="journal article" date="2019" name="Int. J. Syst. Evol. Microbiol.">
        <title>The Global Catalogue of Microorganisms (GCM) 10K type strain sequencing project: providing services to taxonomists for standard genome sequencing and annotation.</title>
        <authorList>
            <consortium name="The Broad Institute Genomics Platform"/>
            <consortium name="The Broad Institute Genome Sequencing Center for Infectious Disease"/>
            <person name="Wu L."/>
            <person name="Ma J."/>
        </authorList>
    </citation>
    <scope>NUCLEOTIDE SEQUENCE [LARGE SCALE GENOMIC DNA]</scope>
    <source>
        <strain evidence="9">CGMCC 4.7382</strain>
    </source>
</reference>